<feature type="non-terminal residue" evidence="1">
    <location>
        <position position="1"/>
    </location>
</feature>
<sequence length="445" mass="47800">AVGEDAASQKVFSTGNGYVDKGELVEDSALDAELTPDAVYEKENNAAAEQTESEQRGAGPDVVEHKLDVDCEDVDTASEKLKAKPLDSDEQQIEGEPTAASSPPQVAVSTTQGVALKPAIEAEGEQVSPLSLCDPVGEDATDAEQESPTAKGRNQKLNERTDVSSKGATEGNDAKEKRKRETDDDNTDAQEAEAADQERDIEQRKLGESLDEPIEATTGSIVAAPVTEITEAETAVDKENKLRAKKQKLDQDAAKVSGLAALPGGWGVFGETPMHIFAPIVSHPEMTMHPKEETVAATEMVRPAMDDSPKLVPVADNKPADSSTRKPAVKLKKRKRFEVGDKQDEDGVKKARIENSFDKAEAQPPKASQQVVEPAKIEEPPKTFQVLRTKTTNQRPDALTLVSFKGRILISLKGEGWAVDGDGIALNERPVAVRLNDGDVLNIAE</sequence>
<proteinExistence type="predicted"/>
<protein>
    <submittedName>
        <fullName evidence="1">Uncharacterized protein</fullName>
    </submittedName>
</protein>
<keyword evidence="2" id="KW-1185">Reference proteome</keyword>
<evidence type="ECO:0000313" key="1">
    <source>
        <dbReference type="EMBL" id="KAK3061389.1"/>
    </source>
</evidence>
<evidence type="ECO:0000313" key="2">
    <source>
        <dbReference type="Proteomes" id="UP001186974"/>
    </source>
</evidence>
<dbReference type="EMBL" id="JAWDJW010007871">
    <property type="protein sequence ID" value="KAK3061389.1"/>
    <property type="molecule type" value="Genomic_DNA"/>
</dbReference>
<name>A0ACC3D3Q0_9PEZI</name>
<accession>A0ACC3D3Q0</accession>
<comment type="caution">
    <text evidence="1">The sequence shown here is derived from an EMBL/GenBank/DDBJ whole genome shotgun (WGS) entry which is preliminary data.</text>
</comment>
<gene>
    <name evidence="1" type="ORF">LTS18_006363</name>
</gene>
<organism evidence="1 2">
    <name type="scientific">Coniosporium uncinatum</name>
    <dbReference type="NCBI Taxonomy" id="93489"/>
    <lineage>
        <taxon>Eukaryota</taxon>
        <taxon>Fungi</taxon>
        <taxon>Dikarya</taxon>
        <taxon>Ascomycota</taxon>
        <taxon>Pezizomycotina</taxon>
        <taxon>Dothideomycetes</taxon>
        <taxon>Dothideomycetes incertae sedis</taxon>
        <taxon>Coniosporium</taxon>
    </lineage>
</organism>
<dbReference type="Proteomes" id="UP001186974">
    <property type="component" value="Unassembled WGS sequence"/>
</dbReference>
<reference evidence="1" key="1">
    <citation type="submission" date="2024-09" db="EMBL/GenBank/DDBJ databases">
        <title>Black Yeasts Isolated from many extreme environments.</title>
        <authorList>
            <person name="Coleine C."/>
            <person name="Stajich J.E."/>
            <person name="Selbmann L."/>
        </authorList>
    </citation>
    <scope>NUCLEOTIDE SEQUENCE</scope>
    <source>
        <strain evidence="1">CCFEE 5737</strain>
    </source>
</reference>